<feature type="compositionally biased region" description="Polar residues" evidence="1">
    <location>
        <begin position="1"/>
        <end position="25"/>
    </location>
</feature>
<gene>
    <name evidence="2" type="ORF">M0R45_024045</name>
</gene>
<accession>A0AAW1WQ13</accession>
<proteinExistence type="predicted"/>
<comment type="caution">
    <text evidence="2">The sequence shown here is derived from an EMBL/GenBank/DDBJ whole genome shotgun (WGS) entry which is preliminary data.</text>
</comment>
<keyword evidence="3" id="KW-1185">Reference proteome</keyword>
<dbReference type="Proteomes" id="UP001457282">
    <property type="component" value="Unassembled WGS sequence"/>
</dbReference>
<evidence type="ECO:0000313" key="2">
    <source>
        <dbReference type="EMBL" id="KAK9926836.1"/>
    </source>
</evidence>
<protein>
    <submittedName>
        <fullName evidence="2">Uncharacterized protein</fullName>
    </submittedName>
</protein>
<evidence type="ECO:0000313" key="3">
    <source>
        <dbReference type="Proteomes" id="UP001457282"/>
    </source>
</evidence>
<organism evidence="2 3">
    <name type="scientific">Rubus argutus</name>
    <name type="common">Southern blackberry</name>
    <dbReference type="NCBI Taxonomy" id="59490"/>
    <lineage>
        <taxon>Eukaryota</taxon>
        <taxon>Viridiplantae</taxon>
        <taxon>Streptophyta</taxon>
        <taxon>Embryophyta</taxon>
        <taxon>Tracheophyta</taxon>
        <taxon>Spermatophyta</taxon>
        <taxon>Magnoliopsida</taxon>
        <taxon>eudicotyledons</taxon>
        <taxon>Gunneridae</taxon>
        <taxon>Pentapetalae</taxon>
        <taxon>rosids</taxon>
        <taxon>fabids</taxon>
        <taxon>Rosales</taxon>
        <taxon>Rosaceae</taxon>
        <taxon>Rosoideae</taxon>
        <taxon>Rosoideae incertae sedis</taxon>
        <taxon>Rubus</taxon>
    </lineage>
</organism>
<name>A0AAW1WQ13_RUBAR</name>
<feature type="region of interest" description="Disordered" evidence="1">
    <location>
        <begin position="1"/>
        <end position="29"/>
    </location>
</feature>
<dbReference type="AlphaFoldDB" id="A0AAW1WQ13"/>
<reference evidence="2 3" key="1">
    <citation type="journal article" date="2023" name="G3 (Bethesda)">
        <title>A chromosome-length genome assembly and annotation of blackberry (Rubus argutus, cv. 'Hillquist').</title>
        <authorList>
            <person name="Bruna T."/>
            <person name="Aryal R."/>
            <person name="Dudchenko O."/>
            <person name="Sargent D.J."/>
            <person name="Mead D."/>
            <person name="Buti M."/>
            <person name="Cavallini A."/>
            <person name="Hytonen T."/>
            <person name="Andres J."/>
            <person name="Pham M."/>
            <person name="Weisz D."/>
            <person name="Mascagni F."/>
            <person name="Usai G."/>
            <person name="Natali L."/>
            <person name="Bassil N."/>
            <person name="Fernandez G.E."/>
            <person name="Lomsadze A."/>
            <person name="Armour M."/>
            <person name="Olukolu B."/>
            <person name="Poorten T."/>
            <person name="Britton C."/>
            <person name="Davik J."/>
            <person name="Ashrafi H."/>
            <person name="Aiden E.L."/>
            <person name="Borodovsky M."/>
            <person name="Worthington M."/>
        </authorList>
    </citation>
    <scope>NUCLEOTIDE SEQUENCE [LARGE SCALE GENOMIC DNA]</scope>
    <source>
        <strain evidence="2">PI 553951</strain>
    </source>
</reference>
<evidence type="ECO:0000256" key="1">
    <source>
        <dbReference type="SAM" id="MobiDB-lite"/>
    </source>
</evidence>
<dbReference type="EMBL" id="JBEDUW010000005">
    <property type="protein sequence ID" value="KAK9926836.1"/>
    <property type="molecule type" value="Genomic_DNA"/>
</dbReference>
<sequence length="80" mass="9055">MVTNISHSSLDSNSQMQKSKHSSGLEQIWDPGEMTHTNLLLNRNGWHGKNWSAAIALLDGSRHGKSCRRRSKEMSQFSFL</sequence>